<dbReference type="EMBL" id="JACHLK010000003">
    <property type="protein sequence ID" value="MBB6559515.1"/>
    <property type="molecule type" value="Genomic_DNA"/>
</dbReference>
<proteinExistence type="predicted"/>
<dbReference type="AlphaFoldDB" id="A0A7X0U9F9"/>
<name>A0A7X0U9F9_9BURK</name>
<dbReference type="RefSeq" id="WP_184856914.1">
    <property type="nucleotide sequence ID" value="NZ_JACHLK010000003.1"/>
</dbReference>
<feature type="domain" description="GAF" evidence="1">
    <location>
        <begin position="31"/>
        <end position="159"/>
    </location>
</feature>
<gene>
    <name evidence="2" type="ORF">HNP48_002182</name>
</gene>
<dbReference type="Proteomes" id="UP000575083">
    <property type="component" value="Unassembled WGS sequence"/>
</dbReference>
<accession>A0A7X0U9F9</accession>
<evidence type="ECO:0000313" key="3">
    <source>
        <dbReference type="Proteomes" id="UP000575083"/>
    </source>
</evidence>
<reference evidence="2 3" key="1">
    <citation type="submission" date="2020-08" db="EMBL/GenBank/DDBJ databases">
        <title>Functional genomics of gut bacteria from endangered species of beetles.</title>
        <authorList>
            <person name="Carlos-Shanley C."/>
        </authorList>
    </citation>
    <scope>NUCLEOTIDE SEQUENCE [LARGE SCALE GENOMIC DNA]</scope>
    <source>
        <strain evidence="2 3">S00198</strain>
    </source>
</reference>
<keyword evidence="3" id="KW-1185">Reference proteome</keyword>
<evidence type="ECO:0000259" key="1">
    <source>
        <dbReference type="Pfam" id="PF13185"/>
    </source>
</evidence>
<dbReference type="InterPro" id="IPR003018">
    <property type="entry name" value="GAF"/>
</dbReference>
<protein>
    <recommendedName>
        <fullName evidence="1">GAF domain-containing protein</fullName>
    </recommendedName>
</protein>
<dbReference type="Pfam" id="PF13185">
    <property type="entry name" value="GAF_2"/>
    <property type="match status" value="1"/>
</dbReference>
<evidence type="ECO:0000313" key="2">
    <source>
        <dbReference type="EMBL" id="MBB6559515.1"/>
    </source>
</evidence>
<sequence>MLDYNPDDLDVTITELLVATSDSADHELPPVVPAVLQLLRKRLGMDVAFVSQIADGRRTFMAVDNAPDFPLLEAGMSDPVEESWCQRVVEGRLPEKMEDAAPYVQSGKAPDPGFTIGTHLSTPVRLADGKVYGTLCCFSRGLQPEADIDRLRYTANLLSEKLSAKPVESAG</sequence>
<dbReference type="SUPFAM" id="SSF55781">
    <property type="entry name" value="GAF domain-like"/>
    <property type="match status" value="1"/>
</dbReference>
<comment type="caution">
    <text evidence="2">The sequence shown here is derived from an EMBL/GenBank/DDBJ whole genome shotgun (WGS) entry which is preliminary data.</text>
</comment>
<organism evidence="2 3">
    <name type="scientific">Acidovorax soli</name>
    <dbReference type="NCBI Taxonomy" id="592050"/>
    <lineage>
        <taxon>Bacteria</taxon>
        <taxon>Pseudomonadati</taxon>
        <taxon>Pseudomonadota</taxon>
        <taxon>Betaproteobacteria</taxon>
        <taxon>Burkholderiales</taxon>
        <taxon>Comamonadaceae</taxon>
        <taxon>Acidovorax</taxon>
    </lineage>
</organism>
<dbReference type="Gene3D" id="3.30.450.40">
    <property type="match status" value="1"/>
</dbReference>
<dbReference type="InterPro" id="IPR029016">
    <property type="entry name" value="GAF-like_dom_sf"/>
</dbReference>